<dbReference type="EMBL" id="DTDV01000012">
    <property type="protein sequence ID" value="HGK23621.1"/>
    <property type="molecule type" value="Genomic_DNA"/>
</dbReference>
<comment type="caution">
    <text evidence="1">The sequence shown here is derived from an EMBL/GenBank/DDBJ whole genome shotgun (WGS) entry which is preliminary data.</text>
</comment>
<organism evidence="1">
    <name type="scientific">Dictyoglomus thermophilum</name>
    <dbReference type="NCBI Taxonomy" id="14"/>
    <lineage>
        <taxon>Bacteria</taxon>
        <taxon>Pseudomonadati</taxon>
        <taxon>Dictyoglomota</taxon>
        <taxon>Dictyoglomia</taxon>
        <taxon>Dictyoglomales</taxon>
        <taxon>Dictyoglomaceae</taxon>
        <taxon>Dictyoglomus</taxon>
    </lineage>
</organism>
<dbReference type="Pfam" id="PF11104">
    <property type="entry name" value="PilM_2"/>
    <property type="match status" value="1"/>
</dbReference>
<dbReference type="InterPro" id="IPR050696">
    <property type="entry name" value="FtsA/MreB"/>
</dbReference>
<name>A0A7C3KQL5_DICTH</name>
<dbReference type="PANTHER" id="PTHR32432:SF3">
    <property type="entry name" value="ETHANOLAMINE UTILIZATION PROTEIN EUTJ"/>
    <property type="match status" value="1"/>
</dbReference>
<dbReference type="RefSeq" id="WP_149123274.1">
    <property type="nucleotide sequence ID" value="NZ_VTFL01000008.1"/>
</dbReference>
<dbReference type="InterPro" id="IPR005883">
    <property type="entry name" value="PilM"/>
</dbReference>
<protein>
    <recommendedName>
        <fullName evidence="2">Type IV pilus assembly protein PilM</fullName>
    </recommendedName>
</protein>
<dbReference type="CDD" id="cd24049">
    <property type="entry name" value="ASKHA_NBD_PilM"/>
    <property type="match status" value="1"/>
</dbReference>
<gene>
    <name evidence="1" type="ORF">ENU78_04115</name>
</gene>
<sequence>MGLFSSEVPILSIEFGNPLRVVFGGKRKDKKVVIKNFALETLPPEVIQGGQLNNPDYLLEVLKGILKRFKVKSGKTLISIPAQNVVVRFFNFPYMPENELRESIKWELERYIPLSPEDVNYDIQVVDVVDKGDTKESRIMLVAVPKEILNPYLDVIKKLNLEPELVDVSVFSAVRMMIMSRKDIPKGNTMYLYTHDNVAEFVIAKENQPMFFRSTVMEEWNPQEEVDDLTKSFMLEDFVRKIQEAVNFFYMQFPEEHIDQAIITGSNVKNKDFIDLLEAILNVNTEISPSSSVGTDNLLTVNLKKQEKEFLSDIYSWVVPVGLFFWERL</sequence>
<accession>A0A7C3KQL5</accession>
<evidence type="ECO:0000313" key="1">
    <source>
        <dbReference type="EMBL" id="HGK23621.1"/>
    </source>
</evidence>
<dbReference type="Gene3D" id="3.30.1490.300">
    <property type="match status" value="1"/>
</dbReference>
<dbReference type="AlphaFoldDB" id="A0A7C3KQL5"/>
<reference evidence="1" key="1">
    <citation type="journal article" date="2020" name="mSystems">
        <title>Genome- and Community-Level Interaction Insights into Carbon Utilization and Element Cycling Functions of Hydrothermarchaeota in Hydrothermal Sediment.</title>
        <authorList>
            <person name="Zhou Z."/>
            <person name="Liu Y."/>
            <person name="Xu W."/>
            <person name="Pan J."/>
            <person name="Luo Z.H."/>
            <person name="Li M."/>
        </authorList>
    </citation>
    <scope>NUCLEOTIDE SEQUENCE [LARGE SCALE GENOMIC DNA]</scope>
    <source>
        <strain evidence="1">SpSt-70</strain>
    </source>
</reference>
<evidence type="ECO:0008006" key="2">
    <source>
        <dbReference type="Google" id="ProtNLM"/>
    </source>
</evidence>
<dbReference type="PANTHER" id="PTHR32432">
    <property type="entry name" value="CELL DIVISION PROTEIN FTSA-RELATED"/>
    <property type="match status" value="1"/>
</dbReference>
<dbReference type="InterPro" id="IPR043129">
    <property type="entry name" value="ATPase_NBD"/>
</dbReference>
<dbReference type="SUPFAM" id="SSF53067">
    <property type="entry name" value="Actin-like ATPase domain"/>
    <property type="match status" value="1"/>
</dbReference>
<dbReference type="Gene3D" id="3.30.420.40">
    <property type="match status" value="1"/>
</dbReference>
<proteinExistence type="predicted"/>